<dbReference type="PANTHER" id="PTHR13471">
    <property type="entry name" value="TETRATRICOPEPTIDE-LIKE HELICAL"/>
    <property type="match status" value="1"/>
</dbReference>
<protein>
    <recommendedName>
        <fullName evidence="8">DUF1740-domain-containing protein</fullName>
    </recommendedName>
</protein>
<gene>
    <name evidence="6" type="ORF">PV09_04059</name>
</gene>
<dbReference type="Gene3D" id="1.25.40.10">
    <property type="entry name" value="Tetratricopeptide repeat domain"/>
    <property type="match status" value="1"/>
</dbReference>
<accession>A0A0D2B0K9</accession>
<feature type="region of interest" description="Disordered" evidence="5">
    <location>
        <begin position="1"/>
        <end position="90"/>
    </location>
</feature>
<feature type="compositionally biased region" description="Basic and acidic residues" evidence="5">
    <location>
        <begin position="50"/>
        <end position="83"/>
    </location>
</feature>
<keyword evidence="3" id="KW-0677">Repeat</keyword>
<dbReference type="VEuPathDB" id="FungiDB:PV09_04059"/>
<dbReference type="PANTHER" id="PTHR13471:SF0">
    <property type="entry name" value="NUCLEAR EXOSOME REGULATOR NRDE2"/>
    <property type="match status" value="1"/>
</dbReference>
<comment type="similarity">
    <text evidence="2">Belongs to the NRDE2 family.</text>
</comment>
<comment type="subcellular location">
    <subcellularLocation>
        <location evidence="1">Nucleus</location>
    </subcellularLocation>
</comment>
<dbReference type="EMBL" id="KN847539">
    <property type="protein sequence ID" value="KIW04884.1"/>
    <property type="molecule type" value="Genomic_DNA"/>
</dbReference>
<evidence type="ECO:0000313" key="7">
    <source>
        <dbReference type="Proteomes" id="UP000053259"/>
    </source>
</evidence>
<keyword evidence="7" id="KW-1185">Reference proteome</keyword>
<dbReference type="Proteomes" id="UP000053259">
    <property type="component" value="Unassembled WGS sequence"/>
</dbReference>
<organism evidence="6 7">
    <name type="scientific">Verruconis gallopava</name>
    <dbReference type="NCBI Taxonomy" id="253628"/>
    <lineage>
        <taxon>Eukaryota</taxon>
        <taxon>Fungi</taxon>
        <taxon>Dikarya</taxon>
        <taxon>Ascomycota</taxon>
        <taxon>Pezizomycotina</taxon>
        <taxon>Dothideomycetes</taxon>
        <taxon>Pleosporomycetidae</taxon>
        <taxon>Venturiales</taxon>
        <taxon>Sympoventuriaceae</taxon>
        <taxon>Verruconis</taxon>
    </lineage>
</organism>
<dbReference type="InterPro" id="IPR003107">
    <property type="entry name" value="HAT"/>
</dbReference>
<sequence length="1046" mass="120143">MADSKTPVPKFASFRPKATKQAETHSHLVDTALLNNEENDAIKNRRIREGKHNNESHERERGRRRDRSSDKKSHSHARQEPGHELTSTNAIEISKELFENASDIYRVDRKGDPDNLRYRGLHKYSIPPYKRIGYGAVLGAPWEERIDRTFPEDKGIVLARPERDGKARRSLLHKQVVADKKKLRLIRPDTDHHDHFEFTESFIQLPKSSRKRKCRSESPNAEQNDIDYRSIEGEAKPLKQATDSDLESASSSDAELEYEDENRAARIRNAELSRRTRDHPQDLDAWLALIEHQRLVLGFGAGDLSHAKMRTLADIRISIYEQALAVVKSPQARARLTLGMLEEGSKLWEAKMLAKKWEEALRMQSNDLSIWMAYLRFIQSSHAEFRYERCRDEYIKGLEILGKTLAKAETAADSADIARNLVYVFLRLTCMMRDSGYHEFSIALWQAVLELHFFRPTKLQDDEGIAQAFEEFWESEVPRLGEEHAKGWLNYLPEQDETPDPQRVEISQITSARRLFKRFAEAEQAARSKMAFPGRSADEAGEDDPYHIVFFNDLKTVLFPHTLRLPAGRDLIVAFLLFWGLPPLPLAESREYDSWWLDPMLQAKANPETLVRHSQCTTDILFGDGFLGLDEGEMRLPRRTLRSLVDMCPIYMVDVLAEYYIALEYHFEPESASKIAKRLLKRHSSSLRLYNCYAILESRTKGTAAGGRIFSTAIAMADSLAHNLKIVLYRTWIWEALRAEDANIATGILLSVDGDSKDVTNPIFSPAVELRVTRWLRDEHNAMLSAGEVHLAVLHAELLALLAYFKSERSIEAALKSFDETEQALTSRKLVSHPAHEVLHQAKTQLIAFHLKSVHIWRPALIRDSLAHSIRLFPNNTLFLSEYQKIGPDLNVHGPHSLLEDVVLVEGKDSIIGWSFVLKTGLQRGLELGGTVHAVRATFERAVSHSGRHSIHIWTHYLLFELQRKEYKKAKDVFLRGLRELPWAKWWVILGLDKLGDVVGFEDGRKIWSVLGERELRVHLNVEELVEDERAKRRRAEEKELLKRSE</sequence>
<dbReference type="SUPFAM" id="SSF48452">
    <property type="entry name" value="TPR-like"/>
    <property type="match status" value="1"/>
</dbReference>
<dbReference type="STRING" id="253628.A0A0D2B0K9"/>
<evidence type="ECO:0000313" key="6">
    <source>
        <dbReference type="EMBL" id="KIW04884.1"/>
    </source>
</evidence>
<dbReference type="InterPro" id="IPR013633">
    <property type="entry name" value="NRDE-2"/>
</dbReference>
<dbReference type="GO" id="GO:0071013">
    <property type="term" value="C:catalytic step 2 spliceosome"/>
    <property type="evidence" value="ECO:0007669"/>
    <property type="project" value="TreeGrafter"/>
</dbReference>
<evidence type="ECO:0000256" key="2">
    <source>
        <dbReference type="ARBA" id="ARBA00009265"/>
    </source>
</evidence>
<proteinExistence type="inferred from homology"/>
<dbReference type="SMART" id="SM00386">
    <property type="entry name" value="HAT"/>
    <property type="match status" value="3"/>
</dbReference>
<evidence type="ECO:0000256" key="5">
    <source>
        <dbReference type="SAM" id="MobiDB-lite"/>
    </source>
</evidence>
<dbReference type="GO" id="GO:1902369">
    <property type="term" value="P:negative regulation of RNA catabolic process"/>
    <property type="evidence" value="ECO:0007669"/>
    <property type="project" value="TreeGrafter"/>
</dbReference>
<name>A0A0D2B0K9_9PEZI</name>
<feature type="compositionally biased region" description="Basic and acidic residues" evidence="5">
    <location>
        <begin position="226"/>
        <end position="237"/>
    </location>
</feature>
<dbReference type="HOGENOM" id="CLU_007550_0_0_1"/>
<evidence type="ECO:0008006" key="8">
    <source>
        <dbReference type="Google" id="ProtNLM"/>
    </source>
</evidence>
<dbReference type="RefSeq" id="XP_016214753.1">
    <property type="nucleotide sequence ID" value="XM_016357349.1"/>
</dbReference>
<dbReference type="Pfam" id="PF08424">
    <property type="entry name" value="NRDE-2"/>
    <property type="match status" value="1"/>
</dbReference>
<dbReference type="InParanoid" id="A0A0D2B0K9"/>
<evidence type="ECO:0000256" key="1">
    <source>
        <dbReference type="ARBA" id="ARBA00004123"/>
    </source>
</evidence>
<dbReference type="GeneID" id="27312032"/>
<evidence type="ECO:0000256" key="4">
    <source>
        <dbReference type="ARBA" id="ARBA00023242"/>
    </source>
</evidence>
<dbReference type="GO" id="GO:0031048">
    <property type="term" value="P:regulatory ncRNA-mediated heterochromatin formation"/>
    <property type="evidence" value="ECO:0007669"/>
    <property type="project" value="TreeGrafter"/>
</dbReference>
<dbReference type="InterPro" id="IPR011990">
    <property type="entry name" value="TPR-like_helical_dom_sf"/>
</dbReference>
<dbReference type="AlphaFoldDB" id="A0A0D2B0K9"/>
<evidence type="ECO:0000256" key="3">
    <source>
        <dbReference type="ARBA" id="ARBA00022737"/>
    </source>
</evidence>
<keyword evidence="4" id="KW-0539">Nucleus</keyword>
<dbReference type="GO" id="GO:0006396">
    <property type="term" value="P:RNA processing"/>
    <property type="evidence" value="ECO:0007669"/>
    <property type="project" value="InterPro"/>
</dbReference>
<reference evidence="6 7" key="1">
    <citation type="submission" date="2015-01" db="EMBL/GenBank/DDBJ databases">
        <title>The Genome Sequence of Ochroconis gallopava CBS43764.</title>
        <authorList>
            <consortium name="The Broad Institute Genomics Platform"/>
            <person name="Cuomo C."/>
            <person name="de Hoog S."/>
            <person name="Gorbushina A."/>
            <person name="Stielow B."/>
            <person name="Teixiera M."/>
            <person name="Abouelleil A."/>
            <person name="Chapman S.B."/>
            <person name="Priest M."/>
            <person name="Young S.K."/>
            <person name="Wortman J."/>
            <person name="Nusbaum C."/>
            <person name="Birren B."/>
        </authorList>
    </citation>
    <scope>NUCLEOTIDE SEQUENCE [LARGE SCALE GENOMIC DNA]</scope>
    <source>
        <strain evidence="6 7">CBS 43764</strain>
    </source>
</reference>
<dbReference type="OrthoDB" id="297219at2759"/>
<feature type="region of interest" description="Disordered" evidence="5">
    <location>
        <begin position="208"/>
        <end position="261"/>
    </location>
</feature>